<organism evidence="3 4">
    <name type="scientific">Thauera aromatica K172</name>
    <dbReference type="NCBI Taxonomy" id="44139"/>
    <lineage>
        <taxon>Bacteria</taxon>
        <taxon>Pseudomonadati</taxon>
        <taxon>Pseudomonadota</taxon>
        <taxon>Betaproteobacteria</taxon>
        <taxon>Rhodocyclales</taxon>
        <taxon>Zoogloeaceae</taxon>
        <taxon>Thauera</taxon>
    </lineage>
</organism>
<keyword evidence="2" id="KW-0812">Transmembrane</keyword>
<dbReference type="EMBL" id="CP028339">
    <property type="protein sequence ID" value="AVR87767.1"/>
    <property type="molecule type" value="Genomic_DNA"/>
</dbReference>
<dbReference type="PIRSF" id="PIRSF016482">
    <property type="entry name" value="PilO"/>
    <property type="match status" value="1"/>
</dbReference>
<reference evidence="3 4" key="1">
    <citation type="submission" date="2018-03" db="EMBL/GenBank/DDBJ databases">
        <title>Complete genome sequence of Thauera aromatica, a model organism for studying aromatic compound degradation under denitrifying conditions.</title>
        <authorList>
            <person name="Lo H.-Y."/>
            <person name="Goris T."/>
            <person name="Boll M."/>
            <person name="Mueller J.A."/>
        </authorList>
    </citation>
    <scope>NUCLEOTIDE SEQUENCE [LARGE SCALE GENOMIC DNA]</scope>
    <source>
        <strain evidence="3 4">K172</strain>
    </source>
</reference>
<dbReference type="PANTHER" id="PTHR39555">
    <property type="entry name" value="FIMBRIAL ASSEMBLY PROTEIN PILO-LIKE PROTEIN-RELATED"/>
    <property type="match status" value="1"/>
</dbReference>
<feature type="coiled-coil region" evidence="1">
    <location>
        <begin position="92"/>
        <end position="119"/>
    </location>
</feature>
<dbReference type="RefSeq" id="WP_107220104.1">
    <property type="nucleotide sequence ID" value="NZ_CP028339.1"/>
</dbReference>
<dbReference type="PANTHER" id="PTHR39555:SF1">
    <property type="entry name" value="TYPE IV PILUS INNER MEMBRANE COMPONENT PILO"/>
    <property type="match status" value="1"/>
</dbReference>
<sequence>MKRLLPRKASVPAPVARKRLTRADLQRLAQDFKDLDPNDPGLWPLAPRLAAVLALLLATVAAFWWFDWRSQAERLERSAAEELQLREGWVTKKRQAVNLDEHRRQLAEIDRQFGALLKQLPNRAEMDSLLSDLNQAGLGRGLQFELFKPGADLVKEFYAEMPIAIRVTGGYHELGEFVSDIARLPRIVTLNDIALKVGKDGRLELEAKAVTYRYLDEEELAQQRQAAQAEQAARGKKK</sequence>
<keyword evidence="2" id="KW-1133">Transmembrane helix</keyword>
<dbReference type="InterPro" id="IPR007445">
    <property type="entry name" value="PilO"/>
</dbReference>
<evidence type="ECO:0000313" key="4">
    <source>
        <dbReference type="Proteomes" id="UP000241885"/>
    </source>
</evidence>
<dbReference type="Gene3D" id="3.30.70.60">
    <property type="match status" value="1"/>
</dbReference>
<keyword evidence="2" id="KW-0472">Membrane</keyword>
<protein>
    <submittedName>
        <fullName evidence="3">Type IV pilus biogenesis protein PilO</fullName>
    </submittedName>
</protein>
<dbReference type="GO" id="GO:0043683">
    <property type="term" value="P:type IV pilus assembly"/>
    <property type="evidence" value="ECO:0007669"/>
    <property type="project" value="InterPro"/>
</dbReference>
<dbReference type="AlphaFoldDB" id="A0A2R4BKB0"/>
<dbReference type="InterPro" id="IPR014717">
    <property type="entry name" value="Transl_elong_EF1B/ribsomal_bS6"/>
</dbReference>
<gene>
    <name evidence="3" type="ORF">Tharo_0825</name>
</gene>
<name>A0A2R4BKB0_THAAR</name>
<dbReference type="GO" id="GO:0043107">
    <property type="term" value="P:type IV pilus-dependent motility"/>
    <property type="evidence" value="ECO:0007669"/>
    <property type="project" value="InterPro"/>
</dbReference>
<evidence type="ECO:0000256" key="2">
    <source>
        <dbReference type="SAM" id="Phobius"/>
    </source>
</evidence>
<dbReference type="KEGG" id="tak:Tharo_0825"/>
<dbReference type="Pfam" id="PF04350">
    <property type="entry name" value="PilO"/>
    <property type="match status" value="1"/>
</dbReference>
<proteinExistence type="predicted"/>
<accession>A0A2R4BKB0</accession>
<keyword evidence="4" id="KW-1185">Reference proteome</keyword>
<dbReference type="OrthoDB" id="9802133at2"/>
<evidence type="ECO:0000256" key="1">
    <source>
        <dbReference type="SAM" id="Coils"/>
    </source>
</evidence>
<dbReference type="Proteomes" id="UP000241885">
    <property type="component" value="Chromosome"/>
</dbReference>
<dbReference type="Gene3D" id="1.10.287.540">
    <property type="entry name" value="Helix hairpin bin"/>
    <property type="match status" value="1"/>
</dbReference>
<keyword evidence="1" id="KW-0175">Coiled coil</keyword>
<evidence type="ECO:0000313" key="3">
    <source>
        <dbReference type="EMBL" id="AVR87767.1"/>
    </source>
</evidence>
<feature type="transmembrane region" description="Helical" evidence="2">
    <location>
        <begin position="45"/>
        <end position="66"/>
    </location>
</feature>